<dbReference type="InterPro" id="IPR012408">
    <property type="entry name" value="Acetald_propionald_DH-rel"/>
</dbReference>
<dbReference type="NCBIfam" id="NF011927">
    <property type="entry name" value="PRK15398.1"/>
    <property type="match status" value="1"/>
</dbReference>
<evidence type="ECO:0000259" key="3">
    <source>
        <dbReference type="Pfam" id="PF00171"/>
    </source>
</evidence>
<dbReference type="GO" id="GO:0008774">
    <property type="term" value="F:acetaldehyde dehydrogenase (acetylating) activity"/>
    <property type="evidence" value="ECO:0007669"/>
    <property type="project" value="InterPro"/>
</dbReference>
<dbReference type="Pfam" id="PF00171">
    <property type="entry name" value="Aldedh"/>
    <property type="match status" value="1"/>
</dbReference>
<dbReference type="RefSeq" id="WP_097070256.1">
    <property type="nucleotide sequence ID" value="NZ_OBMT01000007.1"/>
</dbReference>
<proteinExistence type="predicted"/>
<dbReference type="Gene3D" id="3.40.605.10">
    <property type="entry name" value="Aldehyde Dehydrogenase, Chain A, domain 1"/>
    <property type="match status" value="1"/>
</dbReference>
<evidence type="ECO:0000313" key="5">
    <source>
        <dbReference type="Proteomes" id="UP000219111"/>
    </source>
</evidence>
<dbReference type="Proteomes" id="UP000219111">
    <property type="component" value="Unassembled WGS sequence"/>
</dbReference>
<sequence>MKDSDIEDAVARVLSGYTGAAAPAPGASSPTAPSHKPSIEGCVWEATKPADPMDDIIGGILTRALSERNCSCCKTGDCKGATGCLSISDAEAVELGDGIFETMDAAINAAAEAQKKYLFCSMADRKRFVDGIRSIFTDPAILERISRLTVEQTGMGNVEHKIIKNRLAAENSPGIEDLVTEAQSGDDGLTLVELSPYGVIGAITPTTNPTETIICNGIGMLAAGNAAVFSPHPRARGVSLLAIKLINRKLAALGAPANLVVTVQAPSIENTNAMMAHPKVRMLVATGGPAIVRTVMSTGKKAIGAGAGNPPVVVDETADIPKAALDIVNGASFDHNMPCIAEKEAIVVTQVADFLISEMCRNGAYLVKDPAVIAKLEARVLTEKGGPKTDCVGKSAVWLLDQVGVKVGPEVRLVLMEATKDHPFVQEELMMPILPLVRVPDVDEAIDLAVDLEHGNRHTAIMHSTNVRKLTKMAKLIQTTIFVKNGPSYAGIGVGGEGYTTFTIAGPTGEGLTSARSFARRRKCVMVEALNVR</sequence>
<evidence type="ECO:0000313" key="4">
    <source>
        <dbReference type="EMBL" id="SOC09405.1"/>
    </source>
</evidence>
<dbReference type="InterPro" id="IPR016161">
    <property type="entry name" value="Ald_DH/histidinol_DH"/>
</dbReference>
<name>A0A285SN61_9RHOB</name>
<dbReference type="CDD" id="cd07121">
    <property type="entry name" value="ALDH_EutE"/>
    <property type="match status" value="1"/>
</dbReference>
<keyword evidence="5" id="KW-1185">Reference proteome</keyword>
<feature type="domain" description="Aldehyde dehydrogenase" evidence="3">
    <location>
        <begin position="101"/>
        <end position="487"/>
    </location>
</feature>
<dbReference type="PANTHER" id="PTHR11699">
    <property type="entry name" value="ALDEHYDE DEHYDROGENASE-RELATED"/>
    <property type="match status" value="1"/>
</dbReference>
<protein>
    <submittedName>
        <fullName evidence="4">Propionaldehyde dehydrogenase</fullName>
    </submittedName>
</protein>
<dbReference type="SUPFAM" id="SSF53720">
    <property type="entry name" value="ALDH-like"/>
    <property type="match status" value="1"/>
</dbReference>
<dbReference type="OrthoDB" id="9815791at2"/>
<dbReference type="InterPro" id="IPR016163">
    <property type="entry name" value="Ald_DH_C"/>
</dbReference>
<keyword evidence="1" id="KW-0560">Oxidoreductase</keyword>
<evidence type="ECO:0000256" key="2">
    <source>
        <dbReference type="ARBA" id="ARBA00023027"/>
    </source>
</evidence>
<accession>A0A285SN61</accession>
<keyword evidence="2" id="KW-0520">NAD</keyword>
<dbReference type="InterPro" id="IPR016162">
    <property type="entry name" value="Ald_DH_N"/>
</dbReference>
<organism evidence="4 5">
    <name type="scientific">Rhodobacter maris</name>
    <dbReference type="NCBI Taxonomy" id="446682"/>
    <lineage>
        <taxon>Bacteria</taxon>
        <taxon>Pseudomonadati</taxon>
        <taxon>Pseudomonadota</taxon>
        <taxon>Alphaproteobacteria</taxon>
        <taxon>Rhodobacterales</taxon>
        <taxon>Rhodobacter group</taxon>
        <taxon>Rhodobacter</taxon>
    </lineage>
</organism>
<dbReference type="Gene3D" id="3.40.309.10">
    <property type="entry name" value="Aldehyde Dehydrogenase, Chain A, domain 2"/>
    <property type="match status" value="1"/>
</dbReference>
<evidence type="ECO:0000256" key="1">
    <source>
        <dbReference type="ARBA" id="ARBA00023002"/>
    </source>
</evidence>
<dbReference type="InterPro" id="IPR015590">
    <property type="entry name" value="Aldehyde_DH_dom"/>
</dbReference>
<gene>
    <name evidence="4" type="ORF">SAMN05877831_107118</name>
</gene>
<dbReference type="EMBL" id="OBMT01000007">
    <property type="protein sequence ID" value="SOC09405.1"/>
    <property type="molecule type" value="Genomic_DNA"/>
</dbReference>
<reference evidence="5" key="1">
    <citation type="submission" date="2017-08" db="EMBL/GenBank/DDBJ databases">
        <authorList>
            <person name="Varghese N."/>
            <person name="Submissions S."/>
        </authorList>
    </citation>
    <scope>NUCLEOTIDE SEQUENCE [LARGE SCALE GENOMIC DNA]</scope>
    <source>
        <strain evidence="5">JA276</strain>
    </source>
</reference>
<dbReference type="AlphaFoldDB" id="A0A285SN61"/>